<evidence type="ECO:0000313" key="8">
    <source>
        <dbReference type="EMBL" id="AVZ74334.1"/>
    </source>
</evidence>
<evidence type="ECO:0000256" key="3">
    <source>
        <dbReference type="ARBA" id="ARBA00022723"/>
    </source>
</evidence>
<keyword evidence="9" id="KW-1185">Reference proteome</keyword>
<dbReference type="SUPFAM" id="SSF48056">
    <property type="entry name" value="Di-copper centre-containing domain"/>
    <property type="match status" value="1"/>
</dbReference>
<evidence type="ECO:0000256" key="2">
    <source>
        <dbReference type="ARBA" id="ARBA00009928"/>
    </source>
</evidence>
<evidence type="ECO:0000259" key="6">
    <source>
        <dbReference type="PROSITE" id="PS00498"/>
    </source>
</evidence>
<dbReference type="EMBL" id="CP026304">
    <property type="protein sequence ID" value="AVZ74334.1"/>
    <property type="molecule type" value="Genomic_DNA"/>
</dbReference>
<reference evidence="8 9" key="2">
    <citation type="submission" date="2018-01" db="EMBL/GenBank/DDBJ databases">
        <title>Complete genome sequence of Streptomyces lunaelactis MM109T, a Ferroverdin A producer isolated from cave moonmilk deposits.</title>
        <authorList>
            <person name="Naome A."/>
            <person name="Martinet L."/>
            <person name="Maciejewska M."/>
            <person name="Anderssen S."/>
            <person name="Adam D."/>
            <person name="Tenconi E."/>
            <person name="Deflandre B."/>
            <person name="Arguelles-Arias A."/>
            <person name="Calusinska M."/>
            <person name="Copieters W."/>
            <person name="Karim L."/>
            <person name="Hanikenne M."/>
            <person name="Baurain D."/>
            <person name="van Wezel G."/>
            <person name="Smargiasso N."/>
            <person name="de Pauw E."/>
            <person name="Delfosse P."/>
            <person name="Rigali S."/>
        </authorList>
    </citation>
    <scope>NUCLEOTIDE SEQUENCE [LARGE SCALE GENOMIC DNA]</scope>
    <source>
        <strain evidence="8 9">MM109</strain>
    </source>
</reference>
<dbReference type="GeneID" id="55657806"/>
<dbReference type="RefSeq" id="WP_108150699.1">
    <property type="nucleotide sequence ID" value="NZ_CP026304.1"/>
</dbReference>
<dbReference type="InterPro" id="IPR008922">
    <property type="entry name" value="Di-copper_centre_dom_sf"/>
</dbReference>
<accession>A0A2H5BVB1</accession>
<evidence type="ECO:0000256" key="1">
    <source>
        <dbReference type="ARBA" id="ARBA00001973"/>
    </source>
</evidence>
<evidence type="ECO:0000256" key="4">
    <source>
        <dbReference type="ARBA" id="ARBA00023002"/>
    </source>
</evidence>
<dbReference type="Pfam" id="PF00264">
    <property type="entry name" value="Tyrosinase"/>
    <property type="match status" value="1"/>
</dbReference>
<dbReference type="OrthoDB" id="2874181at2"/>
<dbReference type="GO" id="GO:0046872">
    <property type="term" value="F:metal ion binding"/>
    <property type="evidence" value="ECO:0007669"/>
    <property type="project" value="UniProtKB-KW"/>
</dbReference>
<dbReference type="Gene3D" id="1.10.1280.10">
    <property type="entry name" value="Di-copper center containing domain from catechol oxidase"/>
    <property type="match status" value="1"/>
</dbReference>
<reference evidence="7" key="1">
    <citation type="submission" date="2017-11" db="EMBL/GenBank/DDBJ databases">
        <authorList>
            <person name="Han C.G."/>
        </authorList>
    </citation>
    <scope>NUCLEOTIDE SEQUENCE</scope>
    <source>
        <strain evidence="7">MM109</strain>
    </source>
</reference>
<dbReference type="NCBIfam" id="NF041220">
    <property type="entry name" value="BagH_FevF"/>
    <property type="match status" value="1"/>
</dbReference>
<evidence type="ECO:0000313" key="9">
    <source>
        <dbReference type="Proteomes" id="UP000244201"/>
    </source>
</evidence>
<dbReference type="EMBL" id="MG564782">
    <property type="protein sequence ID" value="AUG90779.1"/>
    <property type="molecule type" value="Genomic_DNA"/>
</dbReference>
<proteinExistence type="inferred from homology"/>
<feature type="domain" description="Tyrosinase copper-binding" evidence="6">
    <location>
        <begin position="243"/>
        <end position="254"/>
    </location>
</feature>
<dbReference type="KEGG" id="slk:SLUN_21385"/>
<sequence length="307" mass="35117">MVPVRKNHLNMTAGEKRRFIRAVRRVKQLGIYDELVRIHIQINSGDYLDKDGGVGKRWGHMSPGLFPWHRQYLLVLERALQQVDPTVTIPYWDWTKDQSLDSPLWADTFMGGNGRPGDRKVMTGPFARCNGWKLNVSVVPVGDEHPAFNGHYTADDRDYLVRDIGTVNPALPTVKELEDTLALTTYDTPPYNYTSGYGTETQSLRNHLEGYAKFPWEENLGKLHGAGHTWMGGHMLYIGSPNDPIFFMHHCFIDKLWSIWQKTHPDVPHYLPLTEHPDVPSLGTKLAPWYSMSPADLLDHSNFYSYA</sequence>
<dbReference type="AlphaFoldDB" id="A0A2H5BVB1"/>
<dbReference type="PANTHER" id="PTHR11474:SF126">
    <property type="entry name" value="TYROSINASE-LIKE PROTEIN TYR-1-RELATED"/>
    <property type="match status" value="1"/>
</dbReference>
<organism evidence="7">
    <name type="scientific">Streptomyces lunaelactis</name>
    <dbReference type="NCBI Taxonomy" id="1535768"/>
    <lineage>
        <taxon>Bacteria</taxon>
        <taxon>Bacillati</taxon>
        <taxon>Actinomycetota</taxon>
        <taxon>Actinomycetes</taxon>
        <taxon>Kitasatosporales</taxon>
        <taxon>Streptomycetaceae</taxon>
        <taxon>Streptomyces</taxon>
    </lineage>
</organism>
<evidence type="ECO:0000256" key="5">
    <source>
        <dbReference type="ARBA" id="ARBA00023008"/>
    </source>
</evidence>
<comment type="cofactor">
    <cofactor evidence="1">
        <name>Cu(2+)</name>
        <dbReference type="ChEBI" id="CHEBI:29036"/>
    </cofactor>
</comment>
<protein>
    <submittedName>
        <fullName evidence="7">O-aminophenol oxidase</fullName>
    </submittedName>
</protein>
<comment type="similarity">
    <text evidence="2">Belongs to the tyrosinase family.</text>
</comment>
<dbReference type="PRINTS" id="PR00092">
    <property type="entry name" value="TYROSINASE"/>
</dbReference>
<dbReference type="PANTHER" id="PTHR11474">
    <property type="entry name" value="TYROSINASE FAMILY MEMBER"/>
    <property type="match status" value="1"/>
</dbReference>
<keyword evidence="4" id="KW-0560">Oxidoreductase</keyword>
<name>A0A2H5BVB1_9ACTN</name>
<dbReference type="GO" id="GO:0016491">
    <property type="term" value="F:oxidoreductase activity"/>
    <property type="evidence" value="ECO:0007669"/>
    <property type="project" value="UniProtKB-KW"/>
</dbReference>
<dbReference type="PROSITE" id="PS00498">
    <property type="entry name" value="TYROSINASE_2"/>
    <property type="match status" value="1"/>
</dbReference>
<dbReference type="InterPro" id="IPR050316">
    <property type="entry name" value="Tyrosinase/Hemocyanin"/>
</dbReference>
<gene>
    <name evidence="7" type="primary">fevF</name>
    <name evidence="8" type="ORF">SLUN_21385</name>
</gene>
<dbReference type="Proteomes" id="UP000244201">
    <property type="component" value="Chromosome"/>
</dbReference>
<keyword evidence="5" id="KW-0186">Copper</keyword>
<evidence type="ECO:0000313" key="7">
    <source>
        <dbReference type="EMBL" id="AUG90779.1"/>
    </source>
</evidence>
<keyword evidence="3" id="KW-0479">Metal-binding</keyword>
<dbReference type="InterPro" id="IPR002227">
    <property type="entry name" value="Tyrosinase_Cu-bd"/>
</dbReference>